<sequence length="613" mass="68077">MYRYIRYIVLILAITLCDIGCSYAQSISVQAPSKVPAGDNFRLSYTVNTQDVEDFRAGNIPSGIEVIAGPYTSQQSSYQMVNGHTSSSSSITFTYTLYAVKHGTYKIPGAHVVVNGRRISSRPVTITIVGNAAAGRGSQGANNYDDDGGAAMKAAGSRISGNDLFIRVSANKRNVHEQEPVLLTYKVYTLVELTQLEGKMPDLTGFHTQEVQLPQQKSFHVERINGRAYRCVTWSQYVMYPQMTGKLTIPSITFKGIVVQQNRNVDPFEAFFNGGSGYVEVKRDIKAPSLSIMVSPLPKRPVGFSGGVGKFNISAQLNKKSIKAGEPLQLRIVVGGMGNLKLIKQPVVNFPKDFEKYDAKVTDKTKLTANGLEGNMVYDFLAVPQNQGHYTIPATQFTYYDTGSNTYKTIKTQAFDINVDKGDGKSGSVTDYAEKDNDIHPLMEENSKIHNINEFFFGSAEYCVVLFLPLIVFVVLLILFRKRAMDLADVVKTRGKRANKVATKRLRKAKKLMQASKANEFYDEVLRALWGYVGDKLNMSVEKLSRENISDNLKGSDVDDNTIDKFINAIDECEFERYAPGDVAGNMSRTFESAMSAIMEIENVFKGKSKRKH</sequence>
<protein>
    <submittedName>
        <fullName evidence="2">Protein BatD</fullName>
    </submittedName>
</protein>
<evidence type="ECO:0000313" key="3">
    <source>
        <dbReference type="Proteomes" id="UP001319045"/>
    </source>
</evidence>
<name>A0ABN6EKA2_9BACT</name>
<evidence type="ECO:0000256" key="1">
    <source>
        <dbReference type="SAM" id="Phobius"/>
    </source>
</evidence>
<organism evidence="2 3">
    <name type="scientific">Prevotella herbatica</name>
    <dbReference type="NCBI Taxonomy" id="2801997"/>
    <lineage>
        <taxon>Bacteria</taxon>
        <taxon>Pseudomonadati</taxon>
        <taxon>Bacteroidota</taxon>
        <taxon>Bacteroidia</taxon>
        <taxon>Bacteroidales</taxon>
        <taxon>Prevotellaceae</taxon>
        <taxon>Prevotella</taxon>
    </lineage>
</organism>
<dbReference type="PANTHER" id="PTHR40940">
    <property type="entry name" value="PROTEIN BATD-RELATED"/>
    <property type="match status" value="1"/>
</dbReference>
<proteinExistence type="predicted"/>
<reference evidence="2 3" key="1">
    <citation type="journal article" date="2022" name="Int. J. Syst. Evol. Microbiol.">
        <title>Prevotella herbatica sp. nov., a plant polysaccharide-decomposing anaerobic bacterium isolated from a methanogenic reactor.</title>
        <authorList>
            <person name="Uek A."/>
            <person name="Tonouchi A."/>
            <person name="Kaku N."/>
            <person name="Ueki K."/>
        </authorList>
    </citation>
    <scope>NUCLEOTIDE SEQUENCE [LARGE SCALE GENOMIC DNA]</scope>
    <source>
        <strain evidence="2 3">WR041</strain>
    </source>
</reference>
<dbReference type="EMBL" id="AP024484">
    <property type="protein sequence ID" value="BCS86322.1"/>
    <property type="molecule type" value="Genomic_DNA"/>
</dbReference>
<dbReference type="Proteomes" id="UP001319045">
    <property type="component" value="Chromosome"/>
</dbReference>
<gene>
    <name evidence="2" type="ORF">prwr041_22150</name>
</gene>
<keyword evidence="3" id="KW-1185">Reference proteome</keyword>
<evidence type="ECO:0000313" key="2">
    <source>
        <dbReference type="EMBL" id="BCS86322.1"/>
    </source>
</evidence>
<dbReference type="RefSeq" id="WP_207153885.1">
    <property type="nucleotide sequence ID" value="NZ_AP024484.1"/>
</dbReference>
<feature type="transmembrane region" description="Helical" evidence="1">
    <location>
        <begin position="455"/>
        <end position="480"/>
    </location>
</feature>
<keyword evidence="1" id="KW-0812">Transmembrane</keyword>
<dbReference type="Pfam" id="PF13584">
    <property type="entry name" value="BatD"/>
    <property type="match status" value="3"/>
</dbReference>
<accession>A0ABN6EKA2</accession>
<keyword evidence="1" id="KW-0472">Membrane</keyword>
<dbReference type="InterPro" id="IPR025738">
    <property type="entry name" value="BatD"/>
</dbReference>
<keyword evidence="1" id="KW-1133">Transmembrane helix</keyword>
<dbReference type="PANTHER" id="PTHR40940:SF2">
    <property type="entry name" value="BATD"/>
    <property type="match status" value="1"/>
</dbReference>